<keyword evidence="7 10" id="KW-0733">Signal recognition particle</keyword>
<dbReference type="GO" id="GO:0048500">
    <property type="term" value="C:signal recognition particle"/>
    <property type="evidence" value="ECO:0007669"/>
    <property type="project" value="UniProtKB-UniRule"/>
</dbReference>
<comment type="catalytic activity">
    <reaction evidence="9 10">
        <text>GTP + H2O = GDP + phosphate + H(+)</text>
        <dbReference type="Rhea" id="RHEA:19669"/>
        <dbReference type="ChEBI" id="CHEBI:15377"/>
        <dbReference type="ChEBI" id="CHEBI:15378"/>
        <dbReference type="ChEBI" id="CHEBI:37565"/>
        <dbReference type="ChEBI" id="CHEBI:43474"/>
        <dbReference type="ChEBI" id="CHEBI:58189"/>
        <dbReference type="EC" id="3.6.5.4"/>
    </reaction>
</comment>
<dbReference type="InterPro" id="IPR036891">
    <property type="entry name" value="Signal_recog_part_SRP54_M_sf"/>
</dbReference>
<dbReference type="InterPro" id="IPR000897">
    <property type="entry name" value="SRP54_GTPase_dom"/>
</dbReference>
<dbReference type="SMART" id="SM00962">
    <property type="entry name" value="SRP54"/>
    <property type="match status" value="1"/>
</dbReference>
<dbReference type="GO" id="GO:0005886">
    <property type="term" value="C:plasma membrane"/>
    <property type="evidence" value="ECO:0007669"/>
    <property type="project" value="UniProtKB-SubCell"/>
</dbReference>
<keyword evidence="5 10" id="KW-0694">RNA-binding</keyword>
<dbReference type="InterPro" id="IPR004125">
    <property type="entry name" value="Signal_recog_particle_SRP54_M"/>
</dbReference>
<feature type="compositionally biased region" description="Gly residues" evidence="11">
    <location>
        <begin position="471"/>
        <end position="487"/>
    </location>
</feature>
<dbReference type="GO" id="GO:0008312">
    <property type="term" value="F:7S RNA binding"/>
    <property type="evidence" value="ECO:0007669"/>
    <property type="project" value="InterPro"/>
</dbReference>
<protein>
    <recommendedName>
        <fullName evidence="10">Signal recognition particle protein</fullName>
        <ecNumber evidence="10">3.6.5.4</ecNumber>
    </recommendedName>
    <alternativeName>
        <fullName evidence="10">Fifty-four homolog</fullName>
    </alternativeName>
</protein>
<dbReference type="SUPFAM" id="SSF47446">
    <property type="entry name" value="Signal peptide-binding domain"/>
    <property type="match status" value="1"/>
</dbReference>
<dbReference type="Gene3D" id="1.20.120.140">
    <property type="entry name" value="Signal recognition particle SRP54, nucleotide-binding domain"/>
    <property type="match status" value="1"/>
</dbReference>
<dbReference type="HAMAP" id="MF_00306">
    <property type="entry name" value="SRP54"/>
    <property type="match status" value="1"/>
</dbReference>
<dbReference type="Pfam" id="PF02978">
    <property type="entry name" value="SRP_SPB"/>
    <property type="match status" value="1"/>
</dbReference>
<evidence type="ECO:0000313" key="15">
    <source>
        <dbReference type="EMBL" id="ODR96030.1"/>
    </source>
</evidence>
<evidence type="ECO:0000256" key="1">
    <source>
        <dbReference type="ARBA" id="ARBA00004515"/>
    </source>
</evidence>
<evidence type="ECO:0000256" key="9">
    <source>
        <dbReference type="ARBA" id="ARBA00048027"/>
    </source>
</evidence>
<dbReference type="PANTHER" id="PTHR11564">
    <property type="entry name" value="SIGNAL RECOGNITION PARTICLE 54K PROTEIN SRP54"/>
    <property type="match status" value="1"/>
</dbReference>
<evidence type="ECO:0000256" key="2">
    <source>
        <dbReference type="ARBA" id="ARBA00005450"/>
    </source>
</evidence>
<gene>
    <name evidence="10" type="primary">ffh</name>
    <name evidence="15" type="ORF">AUC69_02085</name>
</gene>
<keyword evidence="4 10" id="KW-0378">Hydrolase</keyword>
<evidence type="ECO:0000256" key="10">
    <source>
        <dbReference type="HAMAP-Rule" id="MF_00306"/>
    </source>
</evidence>
<feature type="compositionally biased region" description="Low complexity" evidence="11">
    <location>
        <begin position="488"/>
        <end position="499"/>
    </location>
</feature>
<comment type="similarity">
    <text evidence="2 10">Belongs to the GTP-binding SRP family. SRP54 subfamily.</text>
</comment>
<organism evidence="15 16">
    <name type="scientific">Methyloceanibacter superfactus</name>
    <dbReference type="NCBI Taxonomy" id="1774969"/>
    <lineage>
        <taxon>Bacteria</taxon>
        <taxon>Pseudomonadati</taxon>
        <taxon>Pseudomonadota</taxon>
        <taxon>Alphaproteobacteria</taxon>
        <taxon>Hyphomicrobiales</taxon>
        <taxon>Hyphomicrobiaceae</taxon>
        <taxon>Methyloceanibacter</taxon>
    </lineage>
</organism>
<evidence type="ECO:0000256" key="8">
    <source>
        <dbReference type="ARBA" id="ARBA00023274"/>
    </source>
</evidence>
<name>A0A1E3VR82_9HYPH</name>
<comment type="domain">
    <text evidence="10">Composed of three domains: the N-terminal N domain, which is responsible for interactions with the ribosome, the central G domain, which binds GTP, and the C-terminal M domain, which binds the RNA and the signal sequence of the RNC.</text>
</comment>
<keyword evidence="6 10" id="KW-0342">GTP-binding</keyword>
<keyword evidence="3 10" id="KW-0547">Nucleotide-binding</keyword>
<evidence type="ECO:0000256" key="4">
    <source>
        <dbReference type="ARBA" id="ARBA00022801"/>
    </source>
</evidence>
<evidence type="ECO:0000313" key="16">
    <source>
        <dbReference type="Proteomes" id="UP000094472"/>
    </source>
</evidence>
<dbReference type="InterPro" id="IPR022941">
    <property type="entry name" value="SRP54"/>
</dbReference>
<proteinExistence type="inferred from homology"/>
<comment type="subunit">
    <text evidence="10">Part of the signal recognition particle protein translocation system, which is composed of SRP and FtsY. SRP is a ribonucleoprotein composed of Ffh and a 4.5S RNA molecule.</text>
</comment>
<feature type="domain" description="Signal recognition particle SRP54 helical bundle" evidence="14">
    <location>
        <begin position="1"/>
        <end position="86"/>
    </location>
</feature>
<dbReference type="Proteomes" id="UP000094472">
    <property type="component" value="Unassembled WGS sequence"/>
</dbReference>
<dbReference type="PANTHER" id="PTHR11564:SF5">
    <property type="entry name" value="SIGNAL RECOGNITION PARTICLE SUBUNIT SRP54"/>
    <property type="match status" value="1"/>
</dbReference>
<dbReference type="InterPro" id="IPR042101">
    <property type="entry name" value="SRP54_N_sf"/>
</dbReference>
<dbReference type="GO" id="GO:0005525">
    <property type="term" value="F:GTP binding"/>
    <property type="evidence" value="ECO:0007669"/>
    <property type="project" value="UniProtKB-UniRule"/>
</dbReference>
<keyword evidence="10" id="KW-0963">Cytoplasm</keyword>
<evidence type="ECO:0000256" key="5">
    <source>
        <dbReference type="ARBA" id="ARBA00022884"/>
    </source>
</evidence>
<dbReference type="Gene3D" id="1.10.260.30">
    <property type="entry name" value="Signal recognition particle, SRP54 subunit, M-domain"/>
    <property type="match status" value="1"/>
</dbReference>
<dbReference type="STRING" id="1774969.AUC69_02085"/>
<feature type="region of interest" description="Disordered" evidence="11">
    <location>
        <begin position="440"/>
        <end position="499"/>
    </location>
</feature>
<dbReference type="InterPro" id="IPR027417">
    <property type="entry name" value="P-loop_NTPase"/>
</dbReference>
<evidence type="ECO:0000256" key="7">
    <source>
        <dbReference type="ARBA" id="ARBA00023135"/>
    </source>
</evidence>
<evidence type="ECO:0000259" key="14">
    <source>
        <dbReference type="SMART" id="SM00963"/>
    </source>
</evidence>
<reference evidence="15 16" key="1">
    <citation type="journal article" date="2016" name="Environ. Microbiol.">
        <title>New Methyloceanibacter diversity from North Sea sediments includes methanotroph containing solely the soluble methane monooxygenase.</title>
        <authorList>
            <person name="Vekeman B."/>
            <person name="Kerckhof F.M."/>
            <person name="Cremers G."/>
            <person name="de Vos P."/>
            <person name="Vandamme P."/>
            <person name="Boon N."/>
            <person name="Op den Camp H.J."/>
            <person name="Heylen K."/>
        </authorList>
    </citation>
    <scope>NUCLEOTIDE SEQUENCE [LARGE SCALE GENOMIC DNA]</scope>
    <source>
        <strain evidence="15 16">R-67175</strain>
    </source>
</reference>
<dbReference type="GO" id="GO:0003924">
    <property type="term" value="F:GTPase activity"/>
    <property type="evidence" value="ECO:0007669"/>
    <property type="project" value="UniProtKB-UniRule"/>
</dbReference>
<comment type="subcellular location">
    <subcellularLocation>
        <location evidence="1">Cell inner membrane</location>
        <topology evidence="1">Peripheral membrane protein</topology>
        <orientation evidence="1">Cytoplasmic side</orientation>
    </subcellularLocation>
    <subcellularLocation>
        <location evidence="10">Cytoplasm</location>
    </subcellularLocation>
    <text evidence="10">The SRP-RNC complex is targeted to the cytoplasmic membrane.</text>
</comment>
<feature type="binding site" evidence="10">
    <location>
        <begin position="107"/>
        <end position="114"/>
    </location>
    <ligand>
        <name>GTP</name>
        <dbReference type="ChEBI" id="CHEBI:37565"/>
    </ligand>
</feature>
<feature type="binding site" evidence="10">
    <location>
        <begin position="248"/>
        <end position="251"/>
    </location>
    <ligand>
        <name>GTP</name>
        <dbReference type="ChEBI" id="CHEBI:37565"/>
    </ligand>
</feature>
<evidence type="ECO:0000256" key="3">
    <source>
        <dbReference type="ARBA" id="ARBA00022741"/>
    </source>
</evidence>
<dbReference type="Pfam" id="PF00448">
    <property type="entry name" value="SRP54"/>
    <property type="match status" value="1"/>
</dbReference>
<dbReference type="RefSeq" id="WP_069442580.1">
    <property type="nucleotide sequence ID" value="NZ_LPWF01000033.1"/>
</dbReference>
<dbReference type="OrthoDB" id="9804720at2"/>
<dbReference type="Pfam" id="PF02881">
    <property type="entry name" value="SRP54_N"/>
    <property type="match status" value="1"/>
</dbReference>
<accession>A0A1E3VR82</accession>
<dbReference type="EMBL" id="LPWF01000033">
    <property type="protein sequence ID" value="ODR96030.1"/>
    <property type="molecule type" value="Genomic_DNA"/>
</dbReference>
<sequence>MFETLSDRLSGILDKLTRRGALSEADVTEAMREVRRALIEADVALDVVRSFTDRVKQKALGQDVVRSITPGQMVIKIVNDELVRMLGSDAQGIDLAATPPVVMMLVGLQGSGKTTTTAKLAKRLTTRDKQKVLMASLDTRRPAAQEQLRILGEQAEIATLPIVEGQSPTEITARAIKAAKLGGYDVLLLDTAGRTHIDEALMAETAAIEKIAQPHETLLVADALTGQDAVNLAKNFGDRVSLTGIVLTRVDGDARGGAALSMRAVSGKPIKLIASARSSTRSRSFIPTVIAGRILGMGDVVGLVEKAMETVELDKAEAMAKKVKKGSFDLQDLSDQLSQMQKLGGMGGVLGMLPGLGKVKKQIDAANLDDSVLKRQQAIISSMTRAERKTPKLLNASRKKRVAAGSGTSVQDINKLVKMHRQMADMMKAMGKKRGVLSGLFGGGPPPEMPADLPAGAELPANFPGLPPGGFPGGLPGLPGLPGGGMPRGLPGLPQKKKR</sequence>
<dbReference type="AlphaFoldDB" id="A0A1E3VR82"/>
<keyword evidence="16" id="KW-1185">Reference proteome</keyword>
<evidence type="ECO:0000259" key="13">
    <source>
        <dbReference type="SMART" id="SM00962"/>
    </source>
</evidence>
<dbReference type="Gene3D" id="3.40.50.300">
    <property type="entry name" value="P-loop containing nucleotide triphosphate hydrolases"/>
    <property type="match status" value="1"/>
</dbReference>
<feature type="domain" description="AAA+ ATPase" evidence="12">
    <location>
        <begin position="99"/>
        <end position="301"/>
    </location>
</feature>
<dbReference type="GO" id="GO:0006614">
    <property type="term" value="P:SRP-dependent cotranslational protein targeting to membrane"/>
    <property type="evidence" value="ECO:0007669"/>
    <property type="project" value="InterPro"/>
</dbReference>
<feature type="binding site" evidence="10">
    <location>
        <begin position="190"/>
        <end position="194"/>
    </location>
    <ligand>
        <name>GTP</name>
        <dbReference type="ChEBI" id="CHEBI:37565"/>
    </ligand>
</feature>
<evidence type="ECO:0000256" key="11">
    <source>
        <dbReference type="SAM" id="MobiDB-lite"/>
    </source>
</evidence>
<dbReference type="InterPro" id="IPR004780">
    <property type="entry name" value="SRP"/>
</dbReference>
<dbReference type="SMART" id="SM00382">
    <property type="entry name" value="AAA"/>
    <property type="match status" value="1"/>
</dbReference>
<dbReference type="SMART" id="SM00963">
    <property type="entry name" value="SRP54_N"/>
    <property type="match status" value="1"/>
</dbReference>
<evidence type="ECO:0000259" key="12">
    <source>
        <dbReference type="SMART" id="SM00382"/>
    </source>
</evidence>
<dbReference type="SUPFAM" id="SSF52540">
    <property type="entry name" value="P-loop containing nucleoside triphosphate hydrolases"/>
    <property type="match status" value="1"/>
</dbReference>
<keyword evidence="8 10" id="KW-0687">Ribonucleoprotein</keyword>
<dbReference type="EC" id="3.6.5.4" evidence="10"/>
<evidence type="ECO:0000256" key="6">
    <source>
        <dbReference type="ARBA" id="ARBA00023134"/>
    </source>
</evidence>
<dbReference type="InterPro" id="IPR013822">
    <property type="entry name" value="Signal_recog_particl_SRP54_hlx"/>
</dbReference>
<comment type="function">
    <text evidence="10">Involved in targeting and insertion of nascent membrane proteins into the cytoplasmic membrane. Binds to the hydrophobic signal sequence of the ribosome-nascent chain (RNC) as it emerges from the ribosomes. The SRP-RNC complex is then targeted to the cytoplasmic membrane where it interacts with the SRP receptor FtsY. Interaction with FtsY leads to the transfer of the RNC complex to the Sec translocase for insertion into the membrane, the hydrolysis of GTP by both Ffh and FtsY, and the dissociation of the SRP-FtsY complex into the individual components.</text>
</comment>
<feature type="domain" description="SRP54-type proteins GTP-binding" evidence="13">
    <location>
        <begin position="100"/>
        <end position="296"/>
    </location>
</feature>
<comment type="caution">
    <text evidence="15">The sequence shown here is derived from an EMBL/GenBank/DDBJ whole genome shotgun (WGS) entry which is preliminary data.</text>
</comment>
<dbReference type="InterPro" id="IPR003593">
    <property type="entry name" value="AAA+_ATPase"/>
</dbReference>
<dbReference type="NCBIfam" id="TIGR00959">
    <property type="entry name" value="ffh"/>
    <property type="match status" value="1"/>
</dbReference>